<name>A0AAW0KLI3_QUESU</name>
<evidence type="ECO:0000313" key="2">
    <source>
        <dbReference type="Proteomes" id="UP000237347"/>
    </source>
</evidence>
<organism evidence="1 2">
    <name type="scientific">Quercus suber</name>
    <name type="common">Cork oak</name>
    <dbReference type="NCBI Taxonomy" id="58331"/>
    <lineage>
        <taxon>Eukaryota</taxon>
        <taxon>Viridiplantae</taxon>
        <taxon>Streptophyta</taxon>
        <taxon>Embryophyta</taxon>
        <taxon>Tracheophyta</taxon>
        <taxon>Spermatophyta</taxon>
        <taxon>Magnoliopsida</taxon>
        <taxon>eudicotyledons</taxon>
        <taxon>Gunneridae</taxon>
        <taxon>Pentapetalae</taxon>
        <taxon>rosids</taxon>
        <taxon>fabids</taxon>
        <taxon>Fagales</taxon>
        <taxon>Fagaceae</taxon>
        <taxon>Quercus</taxon>
    </lineage>
</organism>
<evidence type="ECO:0000313" key="1">
    <source>
        <dbReference type="EMBL" id="KAK7840335.1"/>
    </source>
</evidence>
<gene>
    <name evidence="1" type="primary">cys12_1</name>
    <name evidence="1" type="ORF">CFP56_016822</name>
</gene>
<dbReference type="AlphaFoldDB" id="A0AAW0KLI3"/>
<reference evidence="1 2" key="1">
    <citation type="journal article" date="2018" name="Sci. Data">
        <title>The draft genome sequence of cork oak.</title>
        <authorList>
            <person name="Ramos A.M."/>
            <person name="Usie A."/>
            <person name="Barbosa P."/>
            <person name="Barros P.M."/>
            <person name="Capote T."/>
            <person name="Chaves I."/>
            <person name="Simoes F."/>
            <person name="Abreu I."/>
            <person name="Carrasquinho I."/>
            <person name="Faro C."/>
            <person name="Guimaraes J.B."/>
            <person name="Mendonca D."/>
            <person name="Nobrega F."/>
            <person name="Rodrigues L."/>
            <person name="Saibo N.J.M."/>
            <person name="Varela M.C."/>
            <person name="Egas C."/>
            <person name="Matos J."/>
            <person name="Miguel C.M."/>
            <person name="Oliveira M.M."/>
            <person name="Ricardo C.P."/>
            <person name="Goncalves S."/>
        </authorList>
    </citation>
    <scope>NUCLEOTIDE SEQUENCE [LARGE SCALE GENOMIC DNA]</scope>
    <source>
        <strain evidence="2">cv. HL8</strain>
    </source>
</reference>
<protein>
    <submittedName>
        <fullName evidence="1">Cysteine synthase 2</fullName>
    </submittedName>
</protein>
<comment type="caution">
    <text evidence="1">The sequence shown here is derived from an EMBL/GenBank/DDBJ whole genome shotgun (WGS) entry which is preliminary data.</text>
</comment>
<keyword evidence="2" id="KW-1185">Reference proteome</keyword>
<accession>A0AAW0KLI3</accession>
<dbReference type="Proteomes" id="UP000237347">
    <property type="component" value="Unassembled WGS sequence"/>
</dbReference>
<dbReference type="InterPro" id="IPR036052">
    <property type="entry name" value="TrpB-like_PALP_sf"/>
</dbReference>
<dbReference type="SUPFAM" id="SSF53686">
    <property type="entry name" value="Tryptophan synthase beta subunit-like PLP-dependent enzymes"/>
    <property type="match status" value="1"/>
</dbReference>
<sequence>MHSAHQRGQRIKNPFDTITEELGINRLSQNFMTAKLDGAFRGADLEAVEMFLLKNDGLFRGSSLAMNCVRAIKRSVTQAIGPGHSIVTIICDCEISHLNKFYSAEYLSQHELTPKATRLELLGHQMS</sequence>
<dbReference type="EMBL" id="PKMF04000264">
    <property type="protein sequence ID" value="KAK7840335.1"/>
    <property type="molecule type" value="Genomic_DNA"/>
</dbReference>
<dbReference type="Gene3D" id="3.40.50.1100">
    <property type="match status" value="1"/>
</dbReference>
<proteinExistence type="predicted"/>